<dbReference type="EMBL" id="JANTQA010000033">
    <property type="protein sequence ID" value="KAJ3437574.1"/>
    <property type="molecule type" value="Genomic_DNA"/>
</dbReference>
<gene>
    <name evidence="1" type="ORF">M0812_16738</name>
</gene>
<accession>A0AAV7ZCU7</accession>
<evidence type="ECO:0000313" key="1">
    <source>
        <dbReference type="EMBL" id="KAJ3437574.1"/>
    </source>
</evidence>
<dbReference type="Proteomes" id="UP001146793">
    <property type="component" value="Unassembled WGS sequence"/>
</dbReference>
<name>A0AAV7ZCU7_9EUKA</name>
<sequence length="323" mass="38468">MIKRSDDNFQIELLFIECVDLSLQVCKQIRSIDTKQSRKLYQVLQYFVLLRHNRSQIKELKQVKQCLRPLKKELEGFQKSKEKNYERLSKNILATRNSIDIHLKQQKTKKKSSNYLIQSKSNLLIVNIEDLVSIFECAKGNLNDLGFYLGYMLELLKKENVFHLIDLVFKYETEFLLLKSTETKHLVAEIKNKAKTILSSYYDLWIEKNFFLLYQELTLQFCLESIDKEVDMILVINRINEWVKTAFISQYINEAGLTGKQKDLYIQKMTKPFQIIISKKIKYIKSNQLEKILSLGWFQNKENCKKLRDRIENLKKGRRKKNN</sequence>
<evidence type="ECO:0000313" key="2">
    <source>
        <dbReference type="Proteomes" id="UP001146793"/>
    </source>
</evidence>
<reference evidence="1" key="1">
    <citation type="submission" date="2022-08" db="EMBL/GenBank/DDBJ databases">
        <title>Novel sulphate-reducing endosymbionts in the free-living metamonad Anaeramoeba.</title>
        <authorList>
            <person name="Jerlstrom-Hultqvist J."/>
            <person name="Cepicka I."/>
            <person name="Gallot-Lavallee L."/>
            <person name="Salas-Leiva D."/>
            <person name="Curtis B.A."/>
            <person name="Zahonova K."/>
            <person name="Pipaliya S."/>
            <person name="Dacks J."/>
            <person name="Roger A.J."/>
        </authorList>
    </citation>
    <scope>NUCLEOTIDE SEQUENCE</scope>
    <source>
        <strain evidence="1">Busselton2</strain>
    </source>
</reference>
<organism evidence="1 2">
    <name type="scientific">Anaeramoeba flamelloides</name>
    <dbReference type="NCBI Taxonomy" id="1746091"/>
    <lineage>
        <taxon>Eukaryota</taxon>
        <taxon>Metamonada</taxon>
        <taxon>Anaeramoebidae</taxon>
        <taxon>Anaeramoeba</taxon>
    </lineage>
</organism>
<comment type="caution">
    <text evidence="1">The sequence shown here is derived from an EMBL/GenBank/DDBJ whole genome shotgun (WGS) entry which is preliminary data.</text>
</comment>
<dbReference type="AlphaFoldDB" id="A0AAV7ZCU7"/>
<protein>
    <submittedName>
        <fullName evidence="1">Uncharacterized protein</fullName>
    </submittedName>
</protein>
<proteinExistence type="predicted"/>